<keyword evidence="1" id="KW-0479">Metal-binding</keyword>
<feature type="compositionally biased region" description="Polar residues" evidence="2">
    <location>
        <begin position="115"/>
        <end position="129"/>
    </location>
</feature>
<protein>
    <recommendedName>
        <fullName evidence="3">GATA-type domain-containing protein</fullName>
    </recommendedName>
</protein>
<dbReference type="PROSITE" id="PS50114">
    <property type="entry name" value="GATA_ZN_FINGER_2"/>
    <property type="match status" value="1"/>
</dbReference>
<sequence length="314" mass="35456">MELISIRRDDIPEPILLPVSAYQDNWAQIVLRIAEWNRLDRHAEKLTFFLDDSPFEGSNVKELIERTKTNPLVFRIDLRGAETPVSRTPIAATPVPLLGDDSTPIKLEQRREASSSRQFTTIRVGSTPSPLSPLVREPISQRSIRDSEGLPTSPSVQPGSSATPDNHRTHHPDNLPIIELPRRHSINLHDAISEISARLLATQGAVSHTTHWMQECLHRNSIRATIKSIAAELTNFVSSGHYHYHSKGKLWRPTGKHFEELPLATPSSQRTRQVVVEDGVCGECKTMDTPRWRSGEMGEVLCNACWLRWKTRDL</sequence>
<dbReference type="Pfam" id="PF00320">
    <property type="entry name" value="GATA"/>
    <property type="match status" value="1"/>
</dbReference>
<keyword evidence="1" id="KW-0863">Zinc-finger</keyword>
<keyword evidence="5" id="KW-1185">Reference proteome</keyword>
<dbReference type="Gene3D" id="3.30.50.10">
    <property type="entry name" value="Erythroid Transcription Factor GATA-1, subunit A"/>
    <property type="match status" value="1"/>
</dbReference>
<gene>
    <name evidence="4" type="ORF">SPPG_07329</name>
</gene>
<evidence type="ECO:0000259" key="3">
    <source>
        <dbReference type="PROSITE" id="PS50114"/>
    </source>
</evidence>
<feature type="domain" description="GATA-type" evidence="3">
    <location>
        <begin position="281"/>
        <end position="314"/>
    </location>
</feature>
<dbReference type="GeneID" id="27690551"/>
<dbReference type="Proteomes" id="UP000053201">
    <property type="component" value="Unassembled WGS sequence"/>
</dbReference>
<accession>A0A0L0H9S3</accession>
<dbReference type="GO" id="GO:0008270">
    <property type="term" value="F:zinc ion binding"/>
    <property type="evidence" value="ECO:0007669"/>
    <property type="project" value="UniProtKB-KW"/>
</dbReference>
<evidence type="ECO:0000313" key="5">
    <source>
        <dbReference type="Proteomes" id="UP000053201"/>
    </source>
</evidence>
<dbReference type="VEuPathDB" id="FungiDB:SPPG_07329"/>
<dbReference type="GO" id="GO:0043565">
    <property type="term" value="F:sequence-specific DNA binding"/>
    <property type="evidence" value="ECO:0007669"/>
    <property type="project" value="InterPro"/>
</dbReference>
<keyword evidence="1" id="KW-0862">Zinc</keyword>
<dbReference type="RefSeq" id="XP_016605443.1">
    <property type="nucleotide sequence ID" value="XM_016755490.1"/>
</dbReference>
<evidence type="ECO:0000313" key="4">
    <source>
        <dbReference type="EMBL" id="KNC97403.1"/>
    </source>
</evidence>
<reference evidence="4 5" key="1">
    <citation type="submission" date="2009-08" db="EMBL/GenBank/DDBJ databases">
        <title>The Genome Sequence of Spizellomyces punctatus strain DAOM BR117.</title>
        <authorList>
            <consortium name="The Broad Institute Genome Sequencing Platform"/>
            <person name="Russ C."/>
            <person name="Cuomo C."/>
            <person name="Shea T."/>
            <person name="Young S.K."/>
            <person name="Zeng Q."/>
            <person name="Koehrsen M."/>
            <person name="Haas B."/>
            <person name="Borodovsky M."/>
            <person name="Guigo R."/>
            <person name="Alvarado L."/>
            <person name="Berlin A."/>
            <person name="Bochicchio J."/>
            <person name="Borenstein D."/>
            <person name="Chapman S."/>
            <person name="Chen Z."/>
            <person name="Engels R."/>
            <person name="Freedman E."/>
            <person name="Gellesch M."/>
            <person name="Goldberg J."/>
            <person name="Griggs A."/>
            <person name="Gujja S."/>
            <person name="Heiman D."/>
            <person name="Hepburn T."/>
            <person name="Howarth C."/>
            <person name="Jen D."/>
            <person name="Larson L."/>
            <person name="Lewis B."/>
            <person name="Mehta T."/>
            <person name="Park D."/>
            <person name="Pearson M."/>
            <person name="Roberts A."/>
            <person name="Saif S."/>
            <person name="Shenoy N."/>
            <person name="Sisk P."/>
            <person name="Stolte C."/>
            <person name="Sykes S."/>
            <person name="Thomson T."/>
            <person name="Walk T."/>
            <person name="White J."/>
            <person name="Yandava C."/>
            <person name="Burger G."/>
            <person name="Gray M.W."/>
            <person name="Holland P.W.H."/>
            <person name="King N."/>
            <person name="Lang F.B.F."/>
            <person name="Roger A.J."/>
            <person name="Ruiz-Trillo I."/>
            <person name="Lander E."/>
            <person name="Nusbaum C."/>
        </authorList>
    </citation>
    <scope>NUCLEOTIDE SEQUENCE [LARGE SCALE GENOMIC DNA]</scope>
    <source>
        <strain evidence="4 5">DAOM BR117</strain>
    </source>
</reference>
<dbReference type="SUPFAM" id="SSF57716">
    <property type="entry name" value="Glucocorticoid receptor-like (DNA-binding domain)"/>
    <property type="match status" value="1"/>
</dbReference>
<proteinExistence type="predicted"/>
<feature type="region of interest" description="Disordered" evidence="2">
    <location>
        <begin position="108"/>
        <end position="174"/>
    </location>
</feature>
<dbReference type="SMART" id="SM00401">
    <property type="entry name" value="ZnF_GATA"/>
    <property type="match status" value="1"/>
</dbReference>
<dbReference type="GO" id="GO:0006355">
    <property type="term" value="P:regulation of DNA-templated transcription"/>
    <property type="evidence" value="ECO:0007669"/>
    <property type="project" value="InterPro"/>
</dbReference>
<dbReference type="CDD" id="cd00202">
    <property type="entry name" value="ZnF_GATA"/>
    <property type="match status" value="1"/>
</dbReference>
<dbReference type="InParanoid" id="A0A0L0H9S3"/>
<evidence type="ECO:0000256" key="2">
    <source>
        <dbReference type="SAM" id="MobiDB-lite"/>
    </source>
</evidence>
<organism evidence="4 5">
    <name type="scientific">Spizellomyces punctatus (strain DAOM BR117)</name>
    <dbReference type="NCBI Taxonomy" id="645134"/>
    <lineage>
        <taxon>Eukaryota</taxon>
        <taxon>Fungi</taxon>
        <taxon>Fungi incertae sedis</taxon>
        <taxon>Chytridiomycota</taxon>
        <taxon>Chytridiomycota incertae sedis</taxon>
        <taxon>Chytridiomycetes</taxon>
        <taxon>Spizellomycetales</taxon>
        <taxon>Spizellomycetaceae</taxon>
        <taxon>Spizellomyces</taxon>
    </lineage>
</organism>
<feature type="compositionally biased region" description="Polar residues" evidence="2">
    <location>
        <begin position="150"/>
        <end position="164"/>
    </location>
</feature>
<dbReference type="PROSITE" id="PS00344">
    <property type="entry name" value="GATA_ZN_FINGER_1"/>
    <property type="match status" value="1"/>
</dbReference>
<dbReference type="EMBL" id="KQ257464">
    <property type="protein sequence ID" value="KNC97403.1"/>
    <property type="molecule type" value="Genomic_DNA"/>
</dbReference>
<dbReference type="AlphaFoldDB" id="A0A0L0H9S3"/>
<dbReference type="InterPro" id="IPR000679">
    <property type="entry name" value="Znf_GATA"/>
</dbReference>
<name>A0A0L0H9S3_SPIPD</name>
<evidence type="ECO:0000256" key="1">
    <source>
        <dbReference type="PROSITE-ProRule" id="PRU00094"/>
    </source>
</evidence>
<dbReference type="OrthoDB" id="2162994at2759"/>
<dbReference type="InterPro" id="IPR013088">
    <property type="entry name" value="Znf_NHR/GATA"/>
</dbReference>